<evidence type="ECO:0000256" key="3">
    <source>
        <dbReference type="ARBA" id="ARBA00022737"/>
    </source>
</evidence>
<dbReference type="InterPro" id="IPR000742">
    <property type="entry name" value="EGF"/>
</dbReference>
<dbReference type="PANTHER" id="PTHR24251:SF50">
    <property type="entry name" value="ATTRACTIN-LIKE 1A"/>
    <property type="match status" value="1"/>
</dbReference>
<dbReference type="InterPro" id="IPR009030">
    <property type="entry name" value="Growth_fac_rcpt_cys_sf"/>
</dbReference>
<reference evidence="8" key="1">
    <citation type="submission" date="2014-12" db="EMBL/GenBank/DDBJ databases">
        <title>Insight into the proteome of Arion vulgaris.</title>
        <authorList>
            <person name="Aradska J."/>
            <person name="Bulat T."/>
            <person name="Smidak R."/>
            <person name="Sarate P."/>
            <person name="Gangsoo J."/>
            <person name="Sialana F."/>
            <person name="Bilban M."/>
            <person name="Lubec G."/>
        </authorList>
    </citation>
    <scope>NUCLEOTIDE SEQUENCE</scope>
    <source>
        <tissue evidence="8">Skin</tissue>
    </source>
</reference>
<evidence type="ECO:0000256" key="4">
    <source>
        <dbReference type="ARBA" id="ARBA00023157"/>
    </source>
</evidence>
<dbReference type="InterPro" id="IPR018097">
    <property type="entry name" value="EGF_Ca-bd_CS"/>
</dbReference>
<dbReference type="FunFam" id="2.60.120.290:FF:000005">
    <property type="entry name" value="Procollagen C-endopeptidase enhancer 1"/>
    <property type="match status" value="1"/>
</dbReference>
<dbReference type="Pfam" id="PF07645">
    <property type="entry name" value="EGF_CA"/>
    <property type="match status" value="1"/>
</dbReference>
<dbReference type="PROSITE" id="PS01186">
    <property type="entry name" value="EGF_2"/>
    <property type="match status" value="1"/>
</dbReference>
<dbReference type="SMART" id="SM00181">
    <property type="entry name" value="EGF"/>
    <property type="match status" value="2"/>
</dbReference>
<keyword evidence="1 5" id="KW-0245">EGF-like domain</keyword>
<dbReference type="Pfam" id="PF00431">
    <property type="entry name" value="CUB"/>
    <property type="match status" value="1"/>
</dbReference>
<feature type="non-terminal residue" evidence="8">
    <location>
        <position position="1"/>
    </location>
</feature>
<dbReference type="PROSITE" id="PS01187">
    <property type="entry name" value="EGF_CA"/>
    <property type="match status" value="1"/>
</dbReference>
<dbReference type="InterPro" id="IPR000859">
    <property type="entry name" value="CUB_dom"/>
</dbReference>
<dbReference type="SMART" id="SM00042">
    <property type="entry name" value="CUB"/>
    <property type="match status" value="1"/>
</dbReference>
<dbReference type="InterPro" id="IPR035914">
    <property type="entry name" value="Sperma_CUB_dom_sf"/>
</dbReference>
<evidence type="ECO:0008006" key="9">
    <source>
        <dbReference type="Google" id="ProtNLM"/>
    </source>
</evidence>
<feature type="domain" description="CUB" evidence="6">
    <location>
        <begin position="105"/>
        <end position="214"/>
    </location>
</feature>
<dbReference type="Gene3D" id="2.60.120.290">
    <property type="entry name" value="Spermadhesin, CUB domain"/>
    <property type="match status" value="1"/>
</dbReference>
<dbReference type="SMART" id="SM00179">
    <property type="entry name" value="EGF_CA"/>
    <property type="match status" value="2"/>
</dbReference>
<accession>A0A0B7BL79</accession>
<evidence type="ECO:0000256" key="5">
    <source>
        <dbReference type="PROSITE-ProRule" id="PRU00076"/>
    </source>
</evidence>
<organism evidence="8">
    <name type="scientific">Arion vulgaris</name>
    <dbReference type="NCBI Taxonomy" id="1028688"/>
    <lineage>
        <taxon>Eukaryota</taxon>
        <taxon>Metazoa</taxon>
        <taxon>Spiralia</taxon>
        <taxon>Lophotrochozoa</taxon>
        <taxon>Mollusca</taxon>
        <taxon>Gastropoda</taxon>
        <taxon>Heterobranchia</taxon>
        <taxon>Euthyneura</taxon>
        <taxon>Panpulmonata</taxon>
        <taxon>Eupulmonata</taxon>
        <taxon>Stylommatophora</taxon>
        <taxon>Helicina</taxon>
        <taxon>Arionoidea</taxon>
        <taxon>Arionidae</taxon>
        <taxon>Arion</taxon>
    </lineage>
</organism>
<comment type="caution">
    <text evidence="5">Lacks conserved residue(s) required for the propagation of feature annotation.</text>
</comment>
<protein>
    <recommendedName>
        <fullName evidence="9">CUB domain-containing protein</fullName>
    </recommendedName>
</protein>
<dbReference type="Gene3D" id="2.10.25.10">
    <property type="entry name" value="Laminin"/>
    <property type="match status" value="2"/>
</dbReference>
<gene>
    <name evidence="8" type="primary">ORF198864</name>
</gene>
<evidence type="ECO:0000259" key="6">
    <source>
        <dbReference type="PROSITE" id="PS01180"/>
    </source>
</evidence>
<evidence type="ECO:0000256" key="2">
    <source>
        <dbReference type="ARBA" id="ARBA00022729"/>
    </source>
</evidence>
<dbReference type="PROSITE" id="PS01180">
    <property type="entry name" value="CUB"/>
    <property type="match status" value="1"/>
</dbReference>
<dbReference type="EMBL" id="HACG01047219">
    <property type="protein sequence ID" value="CEK94084.1"/>
    <property type="molecule type" value="Transcribed_RNA"/>
</dbReference>
<dbReference type="InterPro" id="IPR001881">
    <property type="entry name" value="EGF-like_Ca-bd_dom"/>
</dbReference>
<name>A0A0B7BL79_9EUPU</name>
<dbReference type="PROSITE" id="PS50026">
    <property type="entry name" value="EGF_3"/>
    <property type="match status" value="1"/>
</dbReference>
<feature type="domain" description="EGF-like" evidence="7">
    <location>
        <begin position="23"/>
        <end position="63"/>
    </location>
</feature>
<evidence type="ECO:0000259" key="7">
    <source>
        <dbReference type="PROSITE" id="PS50026"/>
    </source>
</evidence>
<dbReference type="SUPFAM" id="SSF57184">
    <property type="entry name" value="Growth factor receptor domain"/>
    <property type="match status" value="1"/>
</dbReference>
<keyword evidence="3" id="KW-0677">Repeat</keyword>
<dbReference type="PROSITE" id="PS00010">
    <property type="entry name" value="ASX_HYDROXYL"/>
    <property type="match status" value="1"/>
</dbReference>
<dbReference type="PANTHER" id="PTHR24251">
    <property type="entry name" value="OVOCHYMASE-RELATED"/>
    <property type="match status" value="1"/>
</dbReference>
<dbReference type="SUPFAM" id="SSF49854">
    <property type="entry name" value="Spermadhesin, CUB domain"/>
    <property type="match status" value="1"/>
</dbReference>
<dbReference type="InterPro" id="IPR049883">
    <property type="entry name" value="NOTCH1_EGF-like"/>
</dbReference>
<sequence length="225" mass="25407">KGGFICSCYPGYIYNASNNRCYDKNECLTGNHNCDQFCTNTEGSFTCSCNPGYTYNTVTKTCQAGGDCLQTPCPPYRKCQQLNGRYECLCFNGLREDSNHTCKDCNRTLTESSGYIMSSNYPLGYENSSYCTWNITMNDPQTVIELQFIDYVVEGCPYDFVKMNSDNSTQDPRNSIICENWRTPVISNGNSMSISFMSDKTVSSKGFLAYYTSYLTCKRKNCSHS</sequence>
<feature type="non-terminal residue" evidence="8">
    <location>
        <position position="225"/>
    </location>
</feature>
<dbReference type="CDD" id="cd00041">
    <property type="entry name" value="CUB"/>
    <property type="match status" value="1"/>
</dbReference>
<keyword evidence="2" id="KW-0732">Signal</keyword>
<keyword evidence="4" id="KW-1015">Disulfide bond</keyword>
<proteinExistence type="predicted"/>
<evidence type="ECO:0000313" key="8">
    <source>
        <dbReference type="EMBL" id="CEK94084.1"/>
    </source>
</evidence>
<evidence type="ECO:0000256" key="1">
    <source>
        <dbReference type="ARBA" id="ARBA00022536"/>
    </source>
</evidence>
<dbReference type="AlphaFoldDB" id="A0A0B7BL79"/>
<dbReference type="InterPro" id="IPR000152">
    <property type="entry name" value="EGF-type_Asp/Asn_hydroxyl_site"/>
</dbReference>
<dbReference type="GO" id="GO:0005509">
    <property type="term" value="F:calcium ion binding"/>
    <property type="evidence" value="ECO:0007669"/>
    <property type="project" value="InterPro"/>
</dbReference>